<dbReference type="EMBL" id="BGPR01047675">
    <property type="protein sequence ID" value="GBO24722.1"/>
    <property type="molecule type" value="Genomic_DNA"/>
</dbReference>
<evidence type="ECO:0000313" key="1">
    <source>
        <dbReference type="EMBL" id="GBO24722.1"/>
    </source>
</evidence>
<dbReference type="AlphaFoldDB" id="A0A4Y2VJJ8"/>
<sequence>MRWNKSPNLSHFRIPGVTSLSHRPISETTRDIYARSTVGDMETFMRRKLEGNKPAHSLSCCIDGSCRVGREILFRKESGSVVHQYLPRTSLTCPSPQSD</sequence>
<gene>
    <name evidence="1" type="ORF">AVEN_218564_1</name>
</gene>
<keyword evidence="2" id="KW-1185">Reference proteome</keyword>
<protein>
    <submittedName>
        <fullName evidence="1">Uncharacterized protein</fullName>
    </submittedName>
</protein>
<name>A0A4Y2VJJ8_ARAVE</name>
<organism evidence="1 2">
    <name type="scientific">Araneus ventricosus</name>
    <name type="common">Orbweaver spider</name>
    <name type="synonym">Epeira ventricosa</name>
    <dbReference type="NCBI Taxonomy" id="182803"/>
    <lineage>
        <taxon>Eukaryota</taxon>
        <taxon>Metazoa</taxon>
        <taxon>Ecdysozoa</taxon>
        <taxon>Arthropoda</taxon>
        <taxon>Chelicerata</taxon>
        <taxon>Arachnida</taxon>
        <taxon>Araneae</taxon>
        <taxon>Araneomorphae</taxon>
        <taxon>Entelegynae</taxon>
        <taxon>Araneoidea</taxon>
        <taxon>Araneidae</taxon>
        <taxon>Araneus</taxon>
    </lineage>
</organism>
<reference evidence="1 2" key="1">
    <citation type="journal article" date="2019" name="Sci. Rep.">
        <title>Orb-weaving spider Araneus ventricosus genome elucidates the spidroin gene catalogue.</title>
        <authorList>
            <person name="Kono N."/>
            <person name="Nakamura H."/>
            <person name="Ohtoshi R."/>
            <person name="Moran D.A.P."/>
            <person name="Shinohara A."/>
            <person name="Yoshida Y."/>
            <person name="Fujiwara M."/>
            <person name="Mori M."/>
            <person name="Tomita M."/>
            <person name="Arakawa K."/>
        </authorList>
    </citation>
    <scope>NUCLEOTIDE SEQUENCE [LARGE SCALE GENOMIC DNA]</scope>
</reference>
<accession>A0A4Y2VJJ8</accession>
<comment type="caution">
    <text evidence="1">The sequence shown here is derived from an EMBL/GenBank/DDBJ whole genome shotgun (WGS) entry which is preliminary data.</text>
</comment>
<evidence type="ECO:0000313" key="2">
    <source>
        <dbReference type="Proteomes" id="UP000499080"/>
    </source>
</evidence>
<proteinExistence type="predicted"/>
<dbReference type="Proteomes" id="UP000499080">
    <property type="component" value="Unassembled WGS sequence"/>
</dbReference>